<dbReference type="EC" id="4.3.1.12" evidence="2"/>
<accession>A0A1K0IJG8</accession>
<keyword evidence="2" id="KW-0456">Lyase</keyword>
<dbReference type="InterPro" id="IPR023401">
    <property type="entry name" value="ODC_N"/>
</dbReference>
<dbReference type="FunFam" id="3.40.50.720:FF:000311">
    <property type="entry name" value="Ornithine cyclodeaminase"/>
    <property type="match status" value="1"/>
</dbReference>
<dbReference type="PANTHER" id="PTHR13812:SF19">
    <property type="entry name" value="KETIMINE REDUCTASE MU-CRYSTALLIN"/>
    <property type="match status" value="1"/>
</dbReference>
<evidence type="ECO:0000256" key="1">
    <source>
        <dbReference type="ARBA" id="ARBA00008903"/>
    </source>
</evidence>
<dbReference type="InterPro" id="IPR003462">
    <property type="entry name" value="ODC_Mu_crystall"/>
</dbReference>
<dbReference type="PANTHER" id="PTHR13812">
    <property type="entry name" value="KETIMINE REDUCTASE MU-CRYSTALLIN"/>
    <property type="match status" value="1"/>
</dbReference>
<comment type="similarity">
    <text evidence="1">Belongs to the ornithine cyclodeaminase/mu-crystallin family.</text>
</comment>
<dbReference type="RefSeq" id="WP_340527133.1">
    <property type="nucleotide sequence ID" value="NZ_FMSH01000327.1"/>
</dbReference>
<dbReference type="GO" id="GO:0005737">
    <property type="term" value="C:cytoplasm"/>
    <property type="evidence" value="ECO:0007669"/>
    <property type="project" value="TreeGrafter"/>
</dbReference>
<organism evidence="2">
    <name type="scientific">Cupriavidus necator</name>
    <name type="common">Alcaligenes eutrophus</name>
    <name type="synonym">Ralstonia eutropha</name>
    <dbReference type="NCBI Taxonomy" id="106590"/>
    <lineage>
        <taxon>Bacteria</taxon>
        <taxon>Pseudomonadati</taxon>
        <taxon>Pseudomonadota</taxon>
        <taxon>Betaproteobacteria</taxon>
        <taxon>Burkholderiales</taxon>
        <taxon>Burkholderiaceae</taxon>
        <taxon>Cupriavidus</taxon>
    </lineage>
</organism>
<dbReference type="GO" id="GO:0019752">
    <property type="term" value="P:carboxylic acid metabolic process"/>
    <property type="evidence" value="ECO:0007669"/>
    <property type="project" value="UniProtKB-ARBA"/>
</dbReference>
<reference evidence="2" key="1">
    <citation type="submission" date="2016-09" db="EMBL/GenBank/DDBJ databases">
        <authorList>
            <person name="Capua I."/>
            <person name="De Benedictis P."/>
            <person name="Joannis T."/>
            <person name="Lombin L.H."/>
            <person name="Cattoli G."/>
        </authorList>
    </citation>
    <scope>NUCLEOTIDE SEQUENCE</scope>
    <source>
        <strain evidence="2">B9</strain>
    </source>
</reference>
<dbReference type="GO" id="GO:0008473">
    <property type="term" value="F:ornithine cyclodeaminase activity"/>
    <property type="evidence" value="ECO:0007669"/>
    <property type="project" value="UniProtKB-EC"/>
</dbReference>
<dbReference type="Pfam" id="PF02423">
    <property type="entry name" value="OCD_Mu_crystall"/>
    <property type="match status" value="1"/>
</dbReference>
<protein>
    <submittedName>
        <fullName evidence="2">Ornithine cyclodeaminase</fullName>
        <ecNumber evidence="2">4.3.1.12</ecNumber>
    </submittedName>
</protein>
<dbReference type="InterPro" id="IPR036291">
    <property type="entry name" value="NAD(P)-bd_dom_sf"/>
</dbReference>
<dbReference type="Gene3D" id="3.30.1780.10">
    <property type="entry name" value="ornithine cyclodeaminase, domain 1"/>
    <property type="match status" value="1"/>
</dbReference>
<evidence type="ECO:0000313" key="2">
    <source>
        <dbReference type="EMBL" id="SCU79718.1"/>
    </source>
</evidence>
<sequence length="314" mass="33566">MLNIDAESARASLPFDRLVDALKEAFASGCEVPLRHNHTVTTAQGQQGTLLLMPAWSPSQGYLGVKTVSIYPGNAGRSLPGLFSTYILYSVETGKPLALIDGNEITSRRTAAASALGASFLSRKDARSMLLLGAGRVASLVPYAWRSVRQITRVGVWDINAAQGRRLAEQLCRDGFDAYVVDRLDTDTCAVDVISAATLWTEPLIRREYLRPGTHVDLIGGFTPAMRETDDACFAGTSVFVDTDEAATKAGDLLSPLGNGVIAREDIRSDLAGLCRARHAGRVSDDEITVFKAVGTALEDLAAAAMCFEAVANN</sequence>
<proteinExistence type="inferred from homology"/>
<dbReference type="Gene3D" id="3.40.50.720">
    <property type="entry name" value="NAD(P)-binding Rossmann-like Domain"/>
    <property type="match status" value="1"/>
</dbReference>
<dbReference type="GO" id="GO:0016491">
    <property type="term" value="F:oxidoreductase activity"/>
    <property type="evidence" value="ECO:0007669"/>
    <property type="project" value="UniProtKB-ARBA"/>
</dbReference>
<gene>
    <name evidence="2" type="ORF">CNECB9_3930010</name>
</gene>
<name>A0A1K0IJG8_CUPNE</name>
<dbReference type="NCBIfam" id="NF004793">
    <property type="entry name" value="PRK06141.1"/>
    <property type="match status" value="1"/>
</dbReference>
<dbReference type="SUPFAM" id="SSF51735">
    <property type="entry name" value="NAD(P)-binding Rossmann-fold domains"/>
    <property type="match status" value="1"/>
</dbReference>
<dbReference type="EMBL" id="FMSH01000327">
    <property type="protein sequence ID" value="SCU79718.1"/>
    <property type="molecule type" value="Genomic_DNA"/>
</dbReference>
<dbReference type="AlphaFoldDB" id="A0A1K0IJG8"/>
<dbReference type="PIRSF" id="PIRSF001439">
    <property type="entry name" value="CryM"/>
    <property type="match status" value="1"/>
</dbReference>